<keyword evidence="7" id="KW-0175">Coiled coil</keyword>
<comment type="caution">
    <text evidence="8">The sequence shown here is derived from an EMBL/GenBank/DDBJ whole genome shotgun (WGS) entry which is preliminary data.</text>
</comment>
<comment type="subcellular location">
    <subcellularLocation>
        <location evidence="1">Mitochondrion</location>
    </subcellularLocation>
</comment>
<evidence type="ECO:0000256" key="3">
    <source>
        <dbReference type="ARBA" id="ARBA00022946"/>
    </source>
</evidence>
<dbReference type="InterPro" id="IPR009062">
    <property type="entry name" value="Smac/DIABLO-like_sf"/>
</dbReference>
<evidence type="ECO:0000256" key="7">
    <source>
        <dbReference type="SAM" id="Coils"/>
    </source>
</evidence>
<dbReference type="InterPro" id="IPR015142">
    <property type="entry name" value="Smac_DIABLO"/>
</dbReference>
<dbReference type="AlphaFoldDB" id="A0AAW0MU03"/>
<proteinExistence type="inferred from homology"/>
<evidence type="ECO:0000256" key="5">
    <source>
        <dbReference type="ARBA" id="ARBA00033049"/>
    </source>
</evidence>
<reference evidence="9" key="1">
    <citation type="submission" date="2024-04" db="EMBL/GenBank/DDBJ databases">
        <title>Salinicola lusitanus LLJ914,a marine bacterium isolated from the Okinawa Trough.</title>
        <authorList>
            <person name="Li J."/>
        </authorList>
    </citation>
    <scope>NUCLEOTIDE SEQUENCE [LARGE SCALE GENOMIC DNA]</scope>
</reference>
<dbReference type="GO" id="GO:0005739">
    <property type="term" value="C:mitochondrion"/>
    <property type="evidence" value="ECO:0007669"/>
    <property type="project" value="UniProtKB-SubCell"/>
</dbReference>
<evidence type="ECO:0000256" key="1">
    <source>
        <dbReference type="ARBA" id="ARBA00004173"/>
    </source>
</evidence>
<dbReference type="PANTHER" id="PTHR32247">
    <property type="entry name" value="DIABLO HOMOLOG, MITOCHONDRIAL"/>
    <property type="match status" value="1"/>
</dbReference>
<gene>
    <name evidence="8" type="ORF">WMY93_029249</name>
</gene>
<dbReference type="GO" id="GO:0051402">
    <property type="term" value="P:neuron apoptotic process"/>
    <property type="evidence" value="ECO:0007669"/>
    <property type="project" value="TreeGrafter"/>
</dbReference>
<dbReference type="Gene3D" id="1.20.58.70">
    <property type="match status" value="1"/>
</dbReference>
<keyword evidence="4" id="KW-0496">Mitochondrion</keyword>
<evidence type="ECO:0000256" key="2">
    <source>
        <dbReference type="ARBA" id="ARBA00022703"/>
    </source>
</evidence>
<evidence type="ECO:0000256" key="4">
    <source>
        <dbReference type="ARBA" id="ARBA00023128"/>
    </source>
</evidence>
<dbReference type="EMBL" id="JBBPFD010000021">
    <property type="protein sequence ID" value="KAK7883075.1"/>
    <property type="molecule type" value="Genomic_DNA"/>
</dbReference>
<dbReference type="GO" id="GO:0043065">
    <property type="term" value="P:positive regulation of apoptotic process"/>
    <property type="evidence" value="ECO:0007669"/>
    <property type="project" value="UniProtKB-ARBA"/>
</dbReference>
<organism evidence="8 9">
    <name type="scientific">Mugilogobius chulae</name>
    <name type="common">yellowstripe goby</name>
    <dbReference type="NCBI Taxonomy" id="88201"/>
    <lineage>
        <taxon>Eukaryota</taxon>
        <taxon>Metazoa</taxon>
        <taxon>Chordata</taxon>
        <taxon>Craniata</taxon>
        <taxon>Vertebrata</taxon>
        <taxon>Euteleostomi</taxon>
        <taxon>Actinopterygii</taxon>
        <taxon>Neopterygii</taxon>
        <taxon>Teleostei</taxon>
        <taxon>Neoteleostei</taxon>
        <taxon>Acanthomorphata</taxon>
        <taxon>Gobiaria</taxon>
        <taxon>Gobiiformes</taxon>
        <taxon>Gobioidei</taxon>
        <taxon>Gobiidae</taxon>
        <taxon>Gobionellinae</taxon>
        <taxon>Mugilogobius</taxon>
    </lineage>
</organism>
<accession>A0AAW0MU03</accession>
<protein>
    <recommendedName>
        <fullName evidence="5">Direct IAP-binding protein with low pI</fullName>
    </recommendedName>
</protein>
<dbReference type="Pfam" id="PF09057">
    <property type="entry name" value="Smac_DIABLO"/>
    <property type="match status" value="1"/>
</dbReference>
<comment type="similarity">
    <text evidence="6">Belongs to the Smac/DIABLO protein family.</text>
</comment>
<evidence type="ECO:0000256" key="6">
    <source>
        <dbReference type="ARBA" id="ARBA00046319"/>
    </source>
</evidence>
<dbReference type="SUPFAM" id="SSF46984">
    <property type="entry name" value="Smac/diablo"/>
    <property type="match status" value="1"/>
</dbReference>
<sequence>MACWLSVDCKPQKQLQTKNPYFSLSQTSETLIQHNASCSLFSVCRSHHWGSAQTDQQEVYKFRQRFVQHTEPSLPEAAGSPKSKASLNAGVGLYAVPFSHQVDNLSQDSLIRRAASVVTDSSSTFMSQTTLALIDSLAVYAKAVHTRIALQRQYLATLGKLSAAEDDSLWQLINNQRAEAADRLSQCKHYESCWVSAMNMSKMAAEAAYVSGAEQASITIRTNIQLAQSQVDEAKRVSAEADKKLAETKADEIQRMAEYHAFLQNSEHEVHEAYLRED</sequence>
<dbReference type="GO" id="GO:0008631">
    <property type="term" value="P:intrinsic apoptotic signaling pathway in response to oxidative stress"/>
    <property type="evidence" value="ECO:0007669"/>
    <property type="project" value="TreeGrafter"/>
</dbReference>
<evidence type="ECO:0000313" key="9">
    <source>
        <dbReference type="Proteomes" id="UP001460270"/>
    </source>
</evidence>
<name>A0AAW0MU03_9GOBI</name>
<dbReference type="PANTHER" id="PTHR32247:SF4">
    <property type="entry name" value="DIRECT IAP-BINDING PROTEIN WITH LOW PI"/>
    <property type="match status" value="1"/>
</dbReference>
<feature type="coiled-coil region" evidence="7">
    <location>
        <begin position="224"/>
        <end position="251"/>
    </location>
</feature>
<keyword evidence="3" id="KW-0809">Transit peptide</keyword>
<dbReference type="FunFam" id="1.20.58.70:FF:000012">
    <property type="entry name" value="diablo homolog, mitochondrial isoform X1"/>
    <property type="match status" value="1"/>
</dbReference>
<keyword evidence="9" id="KW-1185">Reference proteome</keyword>
<keyword evidence="2" id="KW-0053">Apoptosis</keyword>
<dbReference type="Proteomes" id="UP001460270">
    <property type="component" value="Unassembled WGS sequence"/>
</dbReference>
<evidence type="ECO:0000313" key="8">
    <source>
        <dbReference type="EMBL" id="KAK7883075.1"/>
    </source>
</evidence>